<feature type="site" description="Lowers pKa of active site Tyr" evidence="6">
    <location>
        <position position="67"/>
    </location>
</feature>
<dbReference type="PANTHER" id="PTHR43827:SF3">
    <property type="entry name" value="NADP-DEPENDENT OXIDOREDUCTASE DOMAIN-CONTAINING PROTEIN"/>
    <property type="match status" value="1"/>
</dbReference>
<proteinExistence type="inferred from homology"/>
<feature type="domain" description="NADP-dependent oxidoreductase" evidence="7">
    <location>
        <begin position="6"/>
        <end position="256"/>
    </location>
</feature>
<dbReference type="InterPro" id="IPR018170">
    <property type="entry name" value="Aldo/ket_reductase_CS"/>
</dbReference>
<evidence type="ECO:0000256" key="2">
    <source>
        <dbReference type="ARBA" id="ARBA00022857"/>
    </source>
</evidence>
<dbReference type="InterPro" id="IPR036812">
    <property type="entry name" value="NAD(P)_OxRdtase_dom_sf"/>
</dbReference>
<dbReference type="PIRSF" id="PIRSF000097">
    <property type="entry name" value="AKR"/>
    <property type="match status" value="1"/>
</dbReference>
<dbReference type="Pfam" id="PF00248">
    <property type="entry name" value="Aldo_ket_red"/>
    <property type="match status" value="1"/>
</dbReference>
<comment type="caution">
    <text evidence="8">The sequence shown here is derived from an EMBL/GenBank/DDBJ whole genome shotgun (WGS) entry which is preliminary data.</text>
</comment>
<evidence type="ECO:0000313" key="8">
    <source>
        <dbReference type="EMBL" id="RGX25136.1"/>
    </source>
</evidence>
<dbReference type="GO" id="GO:0016616">
    <property type="term" value="F:oxidoreductase activity, acting on the CH-OH group of donors, NAD or NADP as acceptor"/>
    <property type="evidence" value="ECO:0007669"/>
    <property type="project" value="UniProtKB-ARBA"/>
</dbReference>
<dbReference type="InterPro" id="IPR020471">
    <property type="entry name" value="AKR"/>
</dbReference>
<dbReference type="SUPFAM" id="SSF51430">
    <property type="entry name" value="NAD(P)-linked oxidoreductase"/>
    <property type="match status" value="1"/>
</dbReference>
<evidence type="ECO:0000256" key="6">
    <source>
        <dbReference type="PIRSR" id="PIRSR000097-3"/>
    </source>
</evidence>
<organism evidence="8 9">
    <name type="scientific">Enterocloster asparagiformis</name>
    <dbReference type="NCBI Taxonomy" id="333367"/>
    <lineage>
        <taxon>Bacteria</taxon>
        <taxon>Bacillati</taxon>
        <taxon>Bacillota</taxon>
        <taxon>Clostridia</taxon>
        <taxon>Lachnospirales</taxon>
        <taxon>Lachnospiraceae</taxon>
        <taxon>Enterocloster</taxon>
    </lineage>
</organism>
<feature type="binding site" evidence="5">
    <location>
        <position position="100"/>
    </location>
    <ligand>
        <name>substrate</name>
    </ligand>
</feature>
<comment type="similarity">
    <text evidence="1">Belongs to the aldo/keto reductase family.</text>
</comment>
<dbReference type="PRINTS" id="PR00069">
    <property type="entry name" value="ALDKETRDTASE"/>
</dbReference>
<name>A0A413F9J1_9FIRM</name>
<dbReference type="Proteomes" id="UP000283880">
    <property type="component" value="Unassembled WGS sequence"/>
</dbReference>
<dbReference type="RefSeq" id="WP_007707849.1">
    <property type="nucleotide sequence ID" value="NZ_CABMHH010000294.1"/>
</dbReference>
<dbReference type="Gene3D" id="3.20.20.100">
    <property type="entry name" value="NADP-dependent oxidoreductase domain"/>
    <property type="match status" value="1"/>
</dbReference>
<protein>
    <submittedName>
        <fullName evidence="8">Aldo/keto reductase</fullName>
    </submittedName>
</protein>
<feature type="active site" description="Proton donor" evidence="4">
    <location>
        <position position="38"/>
    </location>
</feature>
<gene>
    <name evidence="8" type="ORF">DWV29_21925</name>
</gene>
<dbReference type="CDD" id="cd19071">
    <property type="entry name" value="AKR_AKR1-5-like"/>
    <property type="match status" value="1"/>
</dbReference>
<dbReference type="EMBL" id="QSBM01000020">
    <property type="protein sequence ID" value="RGX25136.1"/>
    <property type="molecule type" value="Genomic_DNA"/>
</dbReference>
<dbReference type="OrthoDB" id="9804790at2"/>
<evidence type="ECO:0000256" key="5">
    <source>
        <dbReference type="PIRSR" id="PIRSR000097-2"/>
    </source>
</evidence>
<keyword evidence="2" id="KW-0521">NADP</keyword>
<evidence type="ECO:0000256" key="3">
    <source>
        <dbReference type="ARBA" id="ARBA00023002"/>
    </source>
</evidence>
<evidence type="ECO:0000313" key="9">
    <source>
        <dbReference type="Proteomes" id="UP000283880"/>
    </source>
</evidence>
<dbReference type="PROSITE" id="PS00062">
    <property type="entry name" value="ALDOKETO_REDUCTASE_2"/>
    <property type="match status" value="1"/>
</dbReference>
<dbReference type="PANTHER" id="PTHR43827">
    <property type="entry name" value="2,5-DIKETO-D-GLUCONIC ACID REDUCTASE"/>
    <property type="match status" value="1"/>
</dbReference>
<keyword evidence="3" id="KW-0560">Oxidoreductase</keyword>
<accession>A0A413F9J1</accession>
<sequence>MLIPEVGFGTADLAEDAEEAIYTALTHGYKVIDTARAYGSEAAVGRALKKACSDGEHKREDYIIQTKVTPGVVGYQAVLDDFEQSLSNLGVDYVDVYFIHWPVNRGSEKTYHHENVEIWRAFEDLYKAGKVKNLGVCNFLERHLADILDNCKVKPTVHQLEIHPGYQQIGLVQYSQKMGMDIEAWSPMGRGELNSKVYMDMADRYNCNVGQLALRWSLQKGYTPLSRSKTKEHIINNKFLDFTISKEDMKKIDELNTNTNYLDIWSYKRQQMY</sequence>
<dbReference type="AlphaFoldDB" id="A0A413F9J1"/>
<reference evidence="8 9" key="1">
    <citation type="submission" date="2018-08" db="EMBL/GenBank/DDBJ databases">
        <title>A genome reference for cultivated species of the human gut microbiota.</title>
        <authorList>
            <person name="Zou Y."/>
            <person name="Xue W."/>
            <person name="Luo G."/>
        </authorList>
    </citation>
    <scope>NUCLEOTIDE SEQUENCE [LARGE SCALE GENOMIC DNA]</scope>
    <source>
        <strain evidence="8 9">AF04-15</strain>
    </source>
</reference>
<evidence type="ECO:0000259" key="7">
    <source>
        <dbReference type="Pfam" id="PF00248"/>
    </source>
</evidence>
<evidence type="ECO:0000256" key="1">
    <source>
        <dbReference type="ARBA" id="ARBA00007905"/>
    </source>
</evidence>
<evidence type="ECO:0000256" key="4">
    <source>
        <dbReference type="PIRSR" id="PIRSR000097-1"/>
    </source>
</evidence>
<dbReference type="InterPro" id="IPR023210">
    <property type="entry name" value="NADP_OxRdtase_dom"/>
</dbReference>